<evidence type="ECO:0000313" key="2">
    <source>
        <dbReference type="Proteomes" id="UP000036106"/>
    </source>
</evidence>
<name>A0A0H4QJW4_9LACO</name>
<dbReference type="GO" id="GO:0030153">
    <property type="term" value="P:bacteriocin immunity"/>
    <property type="evidence" value="ECO:0007669"/>
    <property type="project" value="InterPro"/>
</dbReference>
<evidence type="ECO:0008006" key="3">
    <source>
        <dbReference type="Google" id="ProtNLM"/>
    </source>
</evidence>
<keyword evidence="2" id="KW-1185">Reference proteome</keyword>
<dbReference type="Proteomes" id="UP000036106">
    <property type="component" value="Chromosome"/>
</dbReference>
<dbReference type="KEGG" id="lgn:ABM34_04930"/>
<protein>
    <recommendedName>
        <fullName evidence="3">Bacteriocin immunity protein</fullName>
    </recommendedName>
</protein>
<dbReference type="CDD" id="cd21059">
    <property type="entry name" value="LciA-like"/>
    <property type="match status" value="1"/>
</dbReference>
<evidence type="ECO:0000313" key="1">
    <source>
        <dbReference type="EMBL" id="AKP66938.1"/>
    </source>
</evidence>
<sequence length="94" mass="10615">MKTNKAEELLTIINQDIELDISNEEKGYLETAKNQLIKKEYLPKITSQLRTSLTPIAMRKELSKPLSDLYLKLVSQEFQSRGFGGGLGVIFGQI</sequence>
<organism evidence="1 2">
    <name type="scientific">Companilactobacillus ginsenosidimutans</name>
    <dbReference type="NCBI Taxonomy" id="1007676"/>
    <lineage>
        <taxon>Bacteria</taxon>
        <taxon>Bacillati</taxon>
        <taxon>Bacillota</taxon>
        <taxon>Bacilli</taxon>
        <taxon>Lactobacillales</taxon>
        <taxon>Lactobacillaceae</taxon>
        <taxon>Companilactobacillus</taxon>
    </lineage>
</organism>
<gene>
    <name evidence="1" type="ORF">ABM34_04930</name>
</gene>
<dbReference type="Pfam" id="PF08951">
    <property type="entry name" value="EntA_Immun"/>
    <property type="match status" value="1"/>
</dbReference>
<dbReference type="OrthoDB" id="2142761at2"/>
<dbReference type="STRING" id="1007676.ABM34_04930"/>
<dbReference type="PATRIC" id="fig|1007676.4.peg.978"/>
<dbReference type="RefSeq" id="WP_048703913.1">
    <property type="nucleotide sequence ID" value="NZ_CP012034.1"/>
</dbReference>
<dbReference type="EMBL" id="CP012034">
    <property type="protein sequence ID" value="AKP66938.1"/>
    <property type="molecule type" value="Genomic_DNA"/>
</dbReference>
<dbReference type="InterPro" id="IPR015046">
    <property type="entry name" value="LciA_Immunity-like"/>
</dbReference>
<proteinExistence type="predicted"/>
<dbReference type="AlphaFoldDB" id="A0A0H4QJW4"/>
<reference evidence="2" key="1">
    <citation type="submission" date="2015-07" db="EMBL/GenBank/DDBJ databases">
        <title>Lactobacillus ginsenosidimutans/EMML 3141/ whole genome sequencing.</title>
        <authorList>
            <person name="Kim M.K."/>
            <person name="Im W.-T."/>
            <person name="Srinivasan S."/>
            <person name="Lee J.-J."/>
        </authorList>
    </citation>
    <scope>NUCLEOTIDE SEQUENCE [LARGE SCALE GENOMIC DNA]</scope>
    <source>
        <strain evidence="2">EMML 3041</strain>
    </source>
</reference>
<accession>A0A0H4QJW4</accession>